<dbReference type="InterPro" id="IPR020841">
    <property type="entry name" value="PKS_Beta-ketoAc_synthase_dom"/>
</dbReference>
<dbReference type="InterPro" id="IPR030918">
    <property type="entry name" value="PT_fungal_PKS"/>
</dbReference>
<accession>A0A6A6D548</accession>
<evidence type="ECO:0000256" key="1">
    <source>
        <dbReference type="ARBA" id="ARBA00022450"/>
    </source>
</evidence>
<dbReference type="InterPro" id="IPR001227">
    <property type="entry name" value="Ac_transferase_dom_sf"/>
</dbReference>
<dbReference type="InterPro" id="IPR049900">
    <property type="entry name" value="PKS_mFAS_DH"/>
</dbReference>
<dbReference type="SUPFAM" id="SSF47336">
    <property type="entry name" value="ACP-like"/>
    <property type="match status" value="1"/>
</dbReference>
<dbReference type="InterPro" id="IPR016036">
    <property type="entry name" value="Malonyl_transacylase_ACP-bd"/>
</dbReference>
<dbReference type="PROSITE" id="PS50075">
    <property type="entry name" value="CARRIER"/>
    <property type="match status" value="1"/>
</dbReference>
<dbReference type="Pfam" id="PF02801">
    <property type="entry name" value="Ketoacyl-synt_C"/>
    <property type="match status" value="1"/>
</dbReference>
<dbReference type="Proteomes" id="UP000799537">
    <property type="component" value="Unassembled WGS sequence"/>
</dbReference>
<dbReference type="PROSITE" id="PS52019">
    <property type="entry name" value="PKS_MFAS_DH"/>
    <property type="match status" value="1"/>
</dbReference>
<dbReference type="PANTHER" id="PTHR43775">
    <property type="entry name" value="FATTY ACID SYNTHASE"/>
    <property type="match status" value="1"/>
</dbReference>
<dbReference type="InterPro" id="IPR042104">
    <property type="entry name" value="PKS_dehydratase_sf"/>
</dbReference>
<dbReference type="PROSITE" id="PS00606">
    <property type="entry name" value="KS3_1"/>
    <property type="match status" value="1"/>
</dbReference>
<name>A0A6A6D548_ZASCE</name>
<feature type="active site" description="Proton donor; for dehydratase activity" evidence="4">
    <location>
        <position position="1506"/>
    </location>
</feature>
<dbReference type="Pfam" id="PF16073">
    <property type="entry name" value="SAT"/>
    <property type="match status" value="1"/>
</dbReference>
<dbReference type="SUPFAM" id="SSF52151">
    <property type="entry name" value="FabD/lysophospholipase-like"/>
    <property type="match status" value="1"/>
</dbReference>
<dbReference type="SMART" id="SM00827">
    <property type="entry name" value="PKS_AT"/>
    <property type="match status" value="1"/>
</dbReference>
<dbReference type="Gene3D" id="3.40.47.10">
    <property type="match status" value="1"/>
</dbReference>
<sequence length="1743" mass="189740">MASAKVLYFSGEIPQGDPQGDQQDLFRKVRLLSKEKNHPILASFLDAVTVGLKNECSQLSRDRRRVLPAYESVLDLTEHVIDVRKTSIGGAIERVLSLVYHEIHPLEYDFNASNTFIIGRGPGLLSGAAIGLSPRLFMIPIVTEYLVQVAFRFGIVVDEVCRSLETSPDEINADGAWVYCAHGADETAAHEAVARFNTENGFSETSMASIFNVDGNSISIGGPPSTLRALFSESEFFKSTTNVPMRKIQGSWHSANAYGIEHVKQAVPQIEGDHQMHLPLFSPVTGEPFAMADATSLLHNIMEEMLTQRIHWDLTIDAVTTRLRALSPESVRLISIQPSHYVESLLTHWRDQVPGATSSAQDMMSAVMEAPLGTSRARDAKSSKIAVVGMACRFPGGADSTEKFWELLAQGKDVHTTIPPDRFNAETHVDPSGQKLNTSKTPYGCFVDNPGAFDATFFGMSPREAEQTDPMHRLALVTAHEAMEHAGFVHGRGIHNRRVGTFYGQASDDYREVNSGQEVGTYFIPGGCRAFAPGRINYAFNFWGPSFSVDTACSSSLAAIQAACTSLWSGDVDMALTGGLNILTNSDVYAGLSIGHFLSPTGNCKTWDEGADGYCRSDGVGSVVLKRLEDAEADNDNVLAVVLSAATDHSAEAVSITHPHDRAQAHLFTQVARRAGIDPLKVGYVEMHGTGTQAGDKNEMTSVTSVFAPENRRGGASDVPLHVGTVKSSFGHGEAAAGIMAFIKTMLVFQKGVIPPHIGIKTGLNPTLPDLTNRNVIIPYKATEWRSGSEHRLAMVNNFGAAGGNTSIILEEAKPRPRSGEDQRLLHAITVSAKTASFLHENLKRLVEYMESESASSIADLSYTLSARRAHYNYRAAVNASSLPEAVNQLRPHIGTSLTQKPHSGKLPPIAFAFTGQGTFYVGIGKQLYRDCGFFRQQLVHLDGLARRQHFESFLPVIEGTCEKSHVSTESMHLSIVCVEIALARLWESYGIKPSVVIGHSLGEYAALAVAGVVSDSAAVFLVATRARLLDSKCRTATDGMLSVTTSVSNAREVAGDFEIEIACINSPNETVVGGQSSVLDSIAAKLSQAGHRTFRLPVAHAYHTRQMDIILDDFMNKARAVVCKKPRIPIISPRHVRVVTSVDAVDVSYLAGATRDTVDFAGALNNAWDTGVVSDATIWVEMGHHPTLCGFINRTLPATRLACPSLHRDQDGWTTISKAMCALYNVGVQLYWNAFHQPFEKALRLVDAPTYAWNNKNYWIQYRGDWNLTKAQIVPESKPPVRGFSTSSIHQILSEQYNESSAEITAETIITDPSLQEIVDGHAMNGHGVASSFLHADMAFTLAKRISDQALPTSVTRGLNVRNFEYHEPVVKQQKTSELQPIIVSATADLDRQQVEVKWFNPAKELWYCHATVSYEDTSSWLSDWARSSKLITSRIQALNAMATAGSANRLTTGLAYTLFGKLVNYSSMYRTMESVILNEDEAVADVVFPEDTSGSWTIPPHFIDGCVSLSGFILNGGTHFENTKNFYITPSWKSMQFAKPLTPGARYQAYTRMIPTGGNSFAGDVYILEGSEIVGLVEAIVFLQWPRVMLGRFFSPPDASKQKSAGPAAHVKPTVLSKPAATPARPSKPSSTQPSSMPMTPQLELGISTPESTSASASSSDDGLDNAGSKDVTDQALVMIAEELAVDIGQLTDEVELSDLGLDSLMSLVLSQKLRDGLAIEMRDAFFLEVDTIGELKKLLH</sequence>
<keyword evidence="2" id="KW-0597">Phosphoprotein</keyword>
<reference evidence="9" key="1">
    <citation type="journal article" date="2020" name="Stud. Mycol.">
        <title>101 Dothideomycetes genomes: a test case for predicting lifestyles and emergence of pathogens.</title>
        <authorList>
            <person name="Haridas S."/>
            <person name="Albert R."/>
            <person name="Binder M."/>
            <person name="Bloem J."/>
            <person name="Labutti K."/>
            <person name="Salamov A."/>
            <person name="Andreopoulos B."/>
            <person name="Baker S."/>
            <person name="Barry K."/>
            <person name="Bills G."/>
            <person name="Bluhm B."/>
            <person name="Cannon C."/>
            <person name="Castanera R."/>
            <person name="Culley D."/>
            <person name="Daum C."/>
            <person name="Ezra D."/>
            <person name="Gonzalez J."/>
            <person name="Henrissat B."/>
            <person name="Kuo A."/>
            <person name="Liang C."/>
            <person name="Lipzen A."/>
            <person name="Lutzoni F."/>
            <person name="Magnuson J."/>
            <person name="Mondo S."/>
            <person name="Nolan M."/>
            <person name="Ohm R."/>
            <person name="Pangilinan J."/>
            <person name="Park H.-J."/>
            <person name="Ramirez L."/>
            <person name="Alfaro M."/>
            <person name="Sun H."/>
            <person name="Tritt A."/>
            <person name="Yoshinaga Y."/>
            <person name="Zwiers L.-H."/>
            <person name="Turgeon B."/>
            <person name="Goodwin S."/>
            <person name="Spatafora J."/>
            <person name="Crous P."/>
            <person name="Grigoriev I."/>
        </authorList>
    </citation>
    <scope>NUCLEOTIDE SEQUENCE</scope>
    <source>
        <strain evidence="9">ATCC 36951</strain>
    </source>
</reference>
<keyword evidence="3" id="KW-0808">Transferase</keyword>
<evidence type="ECO:0000259" key="6">
    <source>
        <dbReference type="PROSITE" id="PS50075"/>
    </source>
</evidence>
<evidence type="ECO:0000256" key="2">
    <source>
        <dbReference type="ARBA" id="ARBA00022553"/>
    </source>
</evidence>
<dbReference type="GO" id="GO:0004312">
    <property type="term" value="F:fatty acid synthase activity"/>
    <property type="evidence" value="ECO:0007669"/>
    <property type="project" value="TreeGrafter"/>
</dbReference>
<dbReference type="GO" id="GO:0004315">
    <property type="term" value="F:3-oxoacyl-[acyl-carrier-protein] synthase activity"/>
    <property type="evidence" value="ECO:0007669"/>
    <property type="project" value="InterPro"/>
</dbReference>
<feature type="domain" description="PKS/mFAS DH" evidence="8">
    <location>
        <begin position="1291"/>
        <end position="1593"/>
    </location>
</feature>
<feature type="compositionally biased region" description="Low complexity" evidence="5">
    <location>
        <begin position="1629"/>
        <end position="1662"/>
    </location>
</feature>
<dbReference type="Gene3D" id="3.30.70.3290">
    <property type="match status" value="1"/>
</dbReference>
<dbReference type="InterPro" id="IPR009081">
    <property type="entry name" value="PP-bd_ACP"/>
</dbReference>
<evidence type="ECO:0000259" key="8">
    <source>
        <dbReference type="PROSITE" id="PS52019"/>
    </source>
</evidence>
<feature type="domain" description="Carrier" evidence="6">
    <location>
        <begin position="1669"/>
        <end position="1743"/>
    </location>
</feature>
<dbReference type="Pfam" id="PF00698">
    <property type="entry name" value="Acyl_transf_1"/>
    <property type="match status" value="1"/>
</dbReference>
<protein>
    <submittedName>
        <fullName evidence="9">Uncharacterized protein</fullName>
    </submittedName>
</protein>
<dbReference type="InterPro" id="IPR014030">
    <property type="entry name" value="Ketoacyl_synth_N"/>
</dbReference>
<evidence type="ECO:0000256" key="4">
    <source>
        <dbReference type="PROSITE-ProRule" id="PRU01363"/>
    </source>
</evidence>
<dbReference type="CDD" id="cd00833">
    <property type="entry name" value="PKS"/>
    <property type="match status" value="1"/>
</dbReference>
<dbReference type="OrthoDB" id="329835at2759"/>
<organism evidence="9 10">
    <name type="scientific">Zasmidium cellare ATCC 36951</name>
    <dbReference type="NCBI Taxonomy" id="1080233"/>
    <lineage>
        <taxon>Eukaryota</taxon>
        <taxon>Fungi</taxon>
        <taxon>Dikarya</taxon>
        <taxon>Ascomycota</taxon>
        <taxon>Pezizomycotina</taxon>
        <taxon>Dothideomycetes</taxon>
        <taxon>Dothideomycetidae</taxon>
        <taxon>Mycosphaerellales</taxon>
        <taxon>Mycosphaerellaceae</taxon>
        <taxon>Zasmidium</taxon>
    </lineage>
</organism>
<dbReference type="NCBIfam" id="TIGR04532">
    <property type="entry name" value="PT_fungal_PKS"/>
    <property type="match status" value="1"/>
</dbReference>
<dbReference type="SUPFAM" id="SSF53901">
    <property type="entry name" value="Thiolase-like"/>
    <property type="match status" value="1"/>
</dbReference>
<feature type="region of interest" description="Disordered" evidence="5">
    <location>
        <begin position="1600"/>
        <end position="1670"/>
    </location>
</feature>
<gene>
    <name evidence="9" type="ORF">M409DRAFT_61908</name>
</gene>
<dbReference type="InterPro" id="IPR014043">
    <property type="entry name" value="Acyl_transferase_dom"/>
</dbReference>
<dbReference type="InterPro" id="IPR016035">
    <property type="entry name" value="Acyl_Trfase/lysoPLipase"/>
</dbReference>
<dbReference type="GO" id="GO:0006633">
    <property type="term" value="P:fatty acid biosynthetic process"/>
    <property type="evidence" value="ECO:0007669"/>
    <property type="project" value="InterPro"/>
</dbReference>
<evidence type="ECO:0000313" key="9">
    <source>
        <dbReference type="EMBL" id="KAF2173538.1"/>
    </source>
</evidence>
<dbReference type="SUPFAM" id="SSF55048">
    <property type="entry name" value="Probable ACP-binding domain of malonyl-CoA ACP transacylase"/>
    <property type="match status" value="1"/>
</dbReference>
<dbReference type="Pfam" id="PF00109">
    <property type="entry name" value="ketoacyl-synt"/>
    <property type="match status" value="1"/>
</dbReference>
<dbReference type="RefSeq" id="XP_033674427.1">
    <property type="nucleotide sequence ID" value="XM_033814934.1"/>
</dbReference>
<dbReference type="EMBL" id="ML993579">
    <property type="protein sequence ID" value="KAF2173538.1"/>
    <property type="molecule type" value="Genomic_DNA"/>
</dbReference>
<keyword evidence="10" id="KW-1185">Reference proteome</keyword>
<dbReference type="InterPro" id="IPR016039">
    <property type="entry name" value="Thiolase-like"/>
</dbReference>
<feature type="region of interest" description="N-terminal hotdog fold" evidence="4">
    <location>
        <begin position="1291"/>
        <end position="1423"/>
    </location>
</feature>
<feature type="domain" description="Ketosynthase family 3 (KS3)" evidence="7">
    <location>
        <begin position="382"/>
        <end position="812"/>
    </location>
</feature>
<proteinExistence type="predicted"/>
<evidence type="ECO:0000259" key="7">
    <source>
        <dbReference type="PROSITE" id="PS52004"/>
    </source>
</evidence>
<dbReference type="GO" id="GO:0044550">
    <property type="term" value="P:secondary metabolite biosynthetic process"/>
    <property type="evidence" value="ECO:0007669"/>
    <property type="project" value="TreeGrafter"/>
</dbReference>
<dbReference type="InterPro" id="IPR018201">
    <property type="entry name" value="Ketoacyl_synth_AS"/>
</dbReference>
<feature type="region of interest" description="C-terminal hotdog fold" evidence="4">
    <location>
        <begin position="1448"/>
        <end position="1593"/>
    </location>
</feature>
<dbReference type="Gene3D" id="3.10.129.110">
    <property type="entry name" value="Polyketide synthase dehydratase"/>
    <property type="match status" value="1"/>
</dbReference>
<dbReference type="Gene3D" id="1.10.1200.10">
    <property type="entry name" value="ACP-like"/>
    <property type="match status" value="1"/>
</dbReference>
<keyword evidence="1" id="KW-0596">Phosphopantetheine</keyword>
<dbReference type="InterPro" id="IPR032088">
    <property type="entry name" value="SAT"/>
</dbReference>
<dbReference type="GeneID" id="54568206"/>
<dbReference type="PANTHER" id="PTHR43775:SF37">
    <property type="entry name" value="SI:DKEY-61P9.11"/>
    <property type="match status" value="1"/>
</dbReference>
<feature type="active site" description="Proton acceptor; for dehydratase activity" evidence="4">
    <location>
        <position position="1323"/>
    </location>
</feature>
<dbReference type="InterPro" id="IPR036736">
    <property type="entry name" value="ACP-like_sf"/>
</dbReference>
<dbReference type="PROSITE" id="PS52004">
    <property type="entry name" value="KS3_2"/>
    <property type="match status" value="1"/>
</dbReference>
<evidence type="ECO:0000313" key="10">
    <source>
        <dbReference type="Proteomes" id="UP000799537"/>
    </source>
</evidence>
<dbReference type="Gene3D" id="3.40.366.10">
    <property type="entry name" value="Malonyl-Coenzyme A Acyl Carrier Protein, domain 2"/>
    <property type="match status" value="1"/>
</dbReference>
<dbReference type="InterPro" id="IPR050091">
    <property type="entry name" value="PKS_NRPS_Biosynth_Enz"/>
</dbReference>
<dbReference type="InterPro" id="IPR014031">
    <property type="entry name" value="Ketoacyl_synth_C"/>
</dbReference>
<dbReference type="Pfam" id="PF22621">
    <property type="entry name" value="CurL-like_PKS_C"/>
    <property type="match status" value="1"/>
</dbReference>
<dbReference type="SMART" id="SM00825">
    <property type="entry name" value="PKS_KS"/>
    <property type="match status" value="1"/>
</dbReference>
<dbReference type="Pfam" id="PF00550">
    <property type="entry name" value="PP-binding"/>
    <property type="match status" value="1"/>
</dbReference>
<evidence type="ECO:0000256" key="3">
    <source>
        <dbReference type="ARBA" id="ARBA00022679"/>
    </source>
</evidence>
<evidence type="ECO:0000256" key="5">
    <source>
        <dbReference type="SAM" id="MobiDB-lite"/>
    </source>
</evidence>